<name>D3AVR9_HETP5</name>
<reference evidence="1 2" key="1">
    <citation type="journal article" date="2011" name="Genome Res.">
        <title>Phylogeny-wide analysis of social amoeba genomes highlights ancient origins for complex intercellular communication.</title>
        <authorList>
            <person name="Heidel A.J."/>
            <person name="Lawal H.M."/>
            <person name="Felder M."/>
            <person name="Schilde C."/>
            <person name="Helps N.R."/>
            <person name="Tunggal B."/>
            <person name="Rivero F."/>
            <person name="John U."/>
            <person name="Schleicher M."/>
            <person name="Eichinger L."/>
            <person name="Platzer M."/>
            <person name="Noegel A.A."/>
            <person name="Schaap P."/>
            <person name="Gloeckner G."/>
        </authorList>
    </citation>
    <scope>NUCLEOTIDE SEQUENCE [LARGE SCALE GENOMIC DNA]</scope>
    <source>
        <strain evidence="2">ATCC 26659 / Pp 5 / PN500</strain>
    </source>
</reference>
<keyword evidence="2" id="KW-1185">Reference proteome</keyword>
<protein>
    <submittedName>
        <fullName evidence="1">Uncharacterized protein</fullName>
    </submittedName>
</protein>
<accession>D3AVR9</accession>
<gene>
    <name evidence="1" type="ORF">PPL_00184</name>
</gene>
<comment type="caution">
    <text evidence="1">The sequence shown here is derived from an EMBL/GenBank/DDBJ whole genome shotgun (WGS) entry which is preliminary data.</text>
</comment>
<dbReference type="AlphaFoldDB" id="D3AVR9"/>
<dbReference type="Proteomes" id="UP000001396">
    <property type="component" value="Unassembled WGS sequence"/>
</dbReference>
<sequence>MTLIENLTSIGNGASMVESISHSVTMSGGGAKSSQTGSQLADVAGTDDANRFGRRYECYWSRRFHAWICRRTHW</sequence>
<dbReference type="InParanoid" id="D3AVR9"/>
<dbReference type="EMBL" id="ADBJ01000002">
    <property type="protein sequence ID" value="EFA86392.1"/>
    <property type="molecule type" value="Genomic_DNA"/>
</dbReference>
<evidence type="ECO:0000313" key="2">
    <source>
        <dbReference type="Proteomes" id="UP000001396"/>
    </source>
</evidence>
<proteinExistence type="predicted"/>
<dbReference type="RefSeq" id="XP_020438497.1">
    <property type="nucleotide sequence ID" value="XM_020571223.1"/>
</dbReference>
<evidence type="ECO:0000313" key="1">
    <source>
        <dbReference type="EMBL" id="EFA86392.1"/>
    </source>
</evidence>
<dbReference type="GeneID" id="31355718"/>
<organism evidence="1 2">
    <name type="scientific">Heterostelium pallidum (strain ATCC 26659 / Pp 5 / PN500)</name>
    <name type="common">Cellular slime mold</name>
    <name type="synonym">Polysphondylium pallidum</name>
    <dbReference type="NCBI Taxonomy" id="670386"/>
    <lineage>
        <taxon>Eukaryota</taxon>
        <taxon>Amoebozoa</taxon>
        <taxon>Evosea</taxon>
        <taxon>Eumycetozoa</taxon>
        <taxon>Dictyostelia</taxon>
        <taxon>Acytosteliales</taxon>
        <taxon>Acytosteliaceae</taxon>
        <taxon>Heterostelium</taxon>
    </lineage>
</organism>